<evidence type="ECO:0000256" key="8">
    <source>
        <dbReference type="ARBA" id="ARBA00023136"/>
    </source>
</evidence>
<evidence type="ECO:0000256" key="7">
    <source>
        <dbReference type="ARBA" id="ARBA00023098"/>
    </source>
</evidence>
<accession>A0A834HSQ8</accession>
<comment type="subcellular location">
    <subcellularLocation>
        <location evidence="1">Membrane</location>
        <topology evidence="1">Multi-pass membrane protein</topology>
    </subcellularLocation>
</comment>
<dbReference type="OrthoDB" id="434092at2759"/>
<feature type="transmembrane region" description="Helical" evidence="10">
    <location>
        <begin position="175"/>
        <end position="195"/>
    </location>
</feature>
<dbReference type="GO" id="GO:0034626">
    <property type="term" value="P:fatty acid elongation, polyunsaturated fatty acid"/>
    <property type="evidence" value="ECO:0007669"/>
    <property type="project" value="TreeGrafter"/>
</dbReference>
<keyword evidence="6 10" id="KW-1133">Transmembrane helix</keyword>
<name>A0A834HSQ8_RHYFE</name>
<dbReference type="EMBL" id="JAACXV010014445">
    <property type="protein sequence ID" value="KAF7267249.1"/>
    <property type="molecule type" value="Genomic_DNA"/>
</dbReference>
<comment type="caution">
    <text evidence="11">The sequence shown here is derived from an EMBL/GenBank/DDBJ whole genome shotgun (WGS) entry which is preliminary data.</text>
</comment>
<dbReference type="EC" id="2.3.1.199" evidence="10"/>
<proteinExistence type="inferred from homology"/>
<evidence type="ECO:0000256" key="9">
    <source>
        <dbReference type="ARBA" id="ARBA00023160"/>
    </source>
</evidence>
<evidence type="ECO:0000256" key="1">
    <source>
        <dbReference type="ARBA" id="ARBA00004141"/>
    </source>
</evidence>
<dbReference type="AlphaFoldDB" id="A0A834HSQ8"/>
<organism evidence="11 12">
    <name type="scientific">Rhynchophorus ferrugineus</name>
    <name type="common">Red palm weevil</name>
    <name type="synonym">Curculio ferrugineus</name>
    <dbReference type="NCBI Taxonomy" id="354439"/>
    <lineage>
        <taxon>Eukaryota</taxon>
        <taxon>Metazoa</taxon>
        <taxon>Ecdysozoa</taxon>
        <taxon>Arthropoda</taxon>
        <taxon>Hexapoda</taxon>
        <taxon>Insecta</taxon>
        <taxon>Pterygota</taxon>
        <taxon>Neoptera</taxon>
        <taxon>Endopterygota</taxon>
        <taxon>Coleoptera</taxon>
        <taxon>Polyphaga</taxon>
        <taxon>Cucujiformia</taxon>
        <taxon>Curculionidae</taxon>
        <taxon>Dryophthorinae</taxon>
        <taxon>Rhynchophorus</taxon>
    </lineage>
</organism>
<evidence type="ECO:0000256" key="5">
    <source>
        <dbReference type="ARBA" id="ARBA00022832"/>
    </source>
</evidence>
<dbReference type="GO" id="GO:0034625">
    <property type="term" value="P:fatty acid elongation, monounsaturated fatty acid"/>
    <property type="evidence" value="ECO:0007669"/>
    <property type="project" value="TreeGrafter"/>
</dbReference>
<dbReference type="PANTHER" id="PTHR11157:SF167">
    <property type="entry name" value="ELONGATION OF VERY LONG CHAIN FATTY ACIDS PROTEIN"/>
    <property type="match status" value="1"/>
</dbReference>
<gene>
    <name evidence="11" type="ORF">GWI33_019510</name>
</gene>
<feature type="transmembrane region" description="Helical" evidence="10">
    <location>
        <begin position="237"/>
        <end position="256"/>
    </location>
</feature>
<evidence type="ECO:0000256" key="2">
    <source>
        <dbReference type="ARBA" id="ARBA00022516"/>
    </source>
</evidence>
<keyword evidence="9 10" id="KW-0275">Fatty acid biosynthesis</keyword>
<evidence type="ECO:0000313" key="12">
    <source>
        <dbReference type="Proteomes" id="UP000625711"/>
    </source>
</evidence>
<evidence type="ECO:0000256" key="4">
    <source>
        <dbReference type="ARBA" id="ARBA00022692"/>
    </source>
</evidence>
<evidence type="ECO:0000313" key="11">
    <source>
        <dbReference type="EMBL" id="KAF7267249.1"/>
    </source>
</evidence>
<feature type="transmembrane region" description="Helical" evidence="10">
    <location>
        <begin position="73"/>
        <end position="92"/>
    </location>
</feature>
<keyword evidence="12" id="KW-1185">Reference proteome</keyword>
<dbReference type="GO" id="GO:0009922">
    <property type="term" value="F:fatty acid elongase activity"/>
    <property type="evidence" value="ECO:0007669"/>
    <property type="project" value="UniProtKB-EC"/>
</dbReference>
<dbReference type="GO" id="GO:0005789">
    <property type="term" value="C:endoplasmic reticulum membrane"/>
    <property type="evidence" value="ECO:0007669"/>
    <property type="project" value="TreeGrafter"/>
</dbReference>
<keyword evidence="8 10" id="KW-0472">Membrane</keyword>
<keyword evidence="7 10" id="KW-0443">Lipid metabolism</keyword>
<feature type="transmembrane region" description="Helical" evidence="10">
    <location>
        <begin position="144"/>
        <end position="163"/>
    </location>
</feature>
<feature type="transmembrane region" description="Helical" evidence="10">
    <location>
        <begin position="119"/>
        <end position="137"/>
    </location>
</feature>
<dbReference type="GO" id="GO:0019367">
    <property type="term" value="P:fatty acid elongation, saturated fatty acid"/>
    <property type="evidence" value="ECO:0007669"/>
    <property type="project" value="TreeGrafter"/>
</dbReference>
<evidence type="ECO:0000256" key="3">
    <source>
        <dbReference type="ARBA" id="ARBA00022679"/>
    </source>
</evidence>
<dbReference type="PANTHER" id="PTHR11157">
    <property type="entry name" value="FATTY ACID ACYL TRANSFERASE-RELATED"/>
    <property type="match status" value="1"/>
</dbReference>
<comment type="similarity">
    <text evidence="10">Belongs to the ELO family.</text>
</comment>
<keyword evidence="4 10" id="KW-0812">Transmembrane</keyword>
<protein>
    <recommendedName>
        <fullName evidence="10">Elongation of very long chain fatty acids protein</fullName>
        <ecNumber evidence="10">2.3.1.199</ecNumber>
    </recommendedName>
    <alternativeName>
        <fullName evidence="10">Very-long-chain 3-oxoacyl-CoA synthase</fullName>
    </alternativeName>
</protein>
<keyword evidence="5 10" id="KW-0276">Fatty acid metabolism</keyword>
<dbReference type="GO" id="GO:0042761">
    <property type="term" value="P:very long-chain fatty acid biosynthetic process"/>
    <property type="evidence" value="ECO:0007669"/>
    <property type="project" value="TreeGrafter"/>
</dbReference>
<comment type="catalytic activity">
    <reaction evidence="10">
        <text>a very-long-chain acyl-CoA + malonyl-CoA + H(+) = a very-long-chain 3-oxoacyl-CoA + CO2 + CoA</text>
        <dbReference type="Rhea" id="RHEA:32727"/>
        <dbReference type="ChEBI" id="CHEBI:15378"/>
        <dbReference type="ChEBI" id="CHEBI:16526"/>
        <dbReference type="ChEBI" id="CHEBI:57287"/>
        <dbReference type="ChEBI" id="CHEBI:57384"/>
        <dbReference type="ChEBI" id="CHEBI:90725"/>
        <dbReference type="ChEBI" id="CHEBI:90736"/>
        <dbReference type="EC" id="2.3.1.199"/>
    </reaction>
</comment>
<keyword evidence="3 10" id="KW-0808">Transferase</keyword>
<reference evidence="11" key="1">
    <citation type="submission" date="2020-08" db="EMBL/GenBank/DDBJ databases">
        <title>Genome sequencing and assembly of the red palm weevil Rhynchophorus ferrugineus.</title>
        <authorList>
            <person name="Dias G.B."/>
            <person name="Bergman C.M."/>
            <person name="Manee M."/>
        </authorList>
    </citation>
    <scope>NUCLEOTIDE SEQUENCE</scope>
    <source>
        <strain evidence="11">AA-2017</strain>
        <tissue evidence="11">Whole larva</tissue>
    </source>
</reference>
<dbReference type="GO" id="GO:0030148">
    <property type="term" value="P:sphingolipid biosynthetic process"/>
    <property type="evidence" value="ECO:0007669"/>
    <property type="project" value="TreeGrafter"/>
</dbReference>
<evidence type="ECO:0000256" key="10">
    <source>
        <dbReference type="RuleBase" id="RU361115"/>
    </source>
</evidence>
<feature type="transmembrane region" description="Helical" evidence="10">
    <location>
        <begin position="35"/>
        <end position="52"/>
    </location>
</feature>
<dbReference type="Pfam" id="PF01151">
    <property type="entry name" value="ELO"/>
    <property type="match status" value="1"/>
</dbReference>
<feature type="transmembrane region" description="Helical" evidence="10">
    <location>
        <begin position="207"/>
        <end position="225"/>
    </location>
</feature>
<keyword evidence="2 10" id="KW-0444">Lipid biosynthesis</keyword>
<sequence>MTRVNATTDYSYSSGLFNVNADPRTADWLLVSNPLHTLTICLSYVFVVKFLGPKFMENRKPFHLKNTLVSYNLFQVIFSAWIFYSIGMGGWFTGEYSLRCQPVDYSNKPSTIRMVHASWWYFFSKFTDFFDTIFFVLRKKFDHINTLHVIHHGIMPMSVWFGVKYCPGGHSTFFGLLNSFVHVVMYFYYFLTALGPQVQKYLWWKKYLTAFQMVQFVAIMVHAFQLFFTECNYPKVFALWIGSHAVLFFFLFRDFYRKTYKRREISRAKSSGSKATQNGTSNGYSNGVVKNASDYYVNGIASASELHNRLKHQ</sequence>
<dbReference type="InterPro" id="IPR002076">
    <property type="entry name" value="ELO_fam"/>
</dbReference>
<dbReference type="Proteomes" id="UP000625711">
    <property type="component" value="Unassembled WGS sequence"/>
</dbReference>
<evidence type="ECO:0000256" key="6">
    <source>
        <dbReference type="ARBA" id="ARBA00022989"/>
    </source>
</evidence>